<dbReference type="EMBL" id="UYYG01001153">
    <property type="protein sequence ID" value="VDN55687.1"/>
    <property type="molecule type" value="Genomic_DNA"/>
</dbReference>
<evidence type="ECO:0000313" key="3">
    <source>
        <dbReference type="Proteomes" id="UP000274756"/>
    </source>
</evidence>
<sequence>MLCTRGKMLISVERQNLWTLQAKSRSLSTLFLNIMWMSSACRRSILLTSDLEKLLILARTDTGSLRITRGEMVLSCLRKLGPL</sequence>
<reference evidence="4" key="1">
    <citation type="submission" date="2017-02" db="UniProtKB">
        <authorList>
            <consortium name="WormBaseParasite"/>
        </authorList>
    </citation>
    <scope>IDENTIFICATION</scope>
</reference>
<proteinExistence type="predicted"/>
<dbReference type="WBParaSite" id="DME_0000130001-mRNA-1">
    <property type="protein sequence ID" value="DME_0000130001-mRNA-1"/>
    <property type="gene ID" value="DME_0000130001"/>
</dbReference>
<dbReference type="Proteomes" id="UP000274756">
    <property type="component" value="Unassembled WGS sequence"/>
</dbReference>
<protein>
    <submittedName>
        <fullName evidence="1 4">Uncharacterized protein</fullName>
    </submittedName>
</protein>
<reference evidence="1 3" key="2">
    <citation type="submission" date="2018-11" db="EMBL/GenBank/DDBJ databases">
        <authorList>
            <consortium name="Pathogen Informatics"/>
        </authorList>
    </citation>
    <scope>NUCLEOTIDE SEQUENCE [LARGE SCALE GENOMIC DNA]</scope>
</reference>
<gene>
    <name evidence="1" type="ORF">DME_LOCUS5660</name>
</gene>
<organism evidence="2 4">
    <name type="scientific">Dracunculus medinensis</name>
    <name type="common">Guinea worm</name>
    <dbReference type="NCBI Taxonomy" id="318479"/>
    <lineage>
        <taxon>Eukaryota</taxon>
        <taxon>Metazoa</taxon>
        <taxon>Ecdysozoa</taxon>
        <taxon>Nematoda</taxon>
        <taxon>Chromadorea</taxon>
        <taxon>Rhabditida</taxon>
        <taxon>Spirurina</taxon>
        <taxon>Dracunculoidea</taxon>
        <taxon>Dracunculidae</taxon>
        <taxon>Dracunculus</taxon>
    </lineage>
</organism>
<dbReference type="AlphaFoldDB" id="A0A0N4U3J4"/>
<name>A0A0N4U3J4_DRAME</name>
<evidence type="ECO:0000313" key="2">
    <source>
        <dbReference type="Proteomes" id="UP000038040"/>
    </source>
</evidence>
<keyword evidence="3" id="KW-1185">Reference proteome</keyword>
<evidence type="ECO:0000313" key="4">
    <source>
        <dbReference type="WBParaSite" id="DME_0000130001-mRNA-1"/>
    </source>
</evidence>
<dbReference type="Proteomes" id="UP000038040">
    <property type="component" value="Unplaced"/>
</dbReference>
<accession>A0A0N4U3J4</accession>
<evidence type="ECO:0000313" key="1">
    <source>
        <dbReference type="EMBL" id="VDN55687.1"/>
    </source>
</evidence>